<protein>
    <submittedName>
        <fullName evidence="1">Uncharacterized protein</fullName>
    </submittedName>
</protein>
<proteinExistence type="predicted"/>
<dbReference type="InterPro" id="IPR023674">
    <property type="entry name" value="Ribosomal_uL1-like"/>
</dbReference>
<keyword evidence="2" id="KW-1185">Reference proteome</keyword>
<organism evidence="1 2">
    <name type="scientific">Liquidambar formosana</name>
    <name type="common">Formosan gum</name>
    <dbReference type="NCBI Taxonomy" id="63359"/>
    <lineage>
        <taxon>Eukaryota</taxon>
        <taxon>Viridiplantae</taxon>
        <taxon>Streptophyta</taxon>
        <taxon>Embryophyta</taxon>
        <taxon>Tracheophyta</taxon>
        <taxon>Spermatophyta</taxon>
        <taxon>Magnoliopsida</taxon>
        <taxon>eudicotyledons</taxon>
        <taxon>Gunneridae</taxon>
        <taxon>Pentapetalae</taxon>
        <taxon>Saxifragales</taxon>
        <taxon>Altingiaceae</taxon>
        <taxon>Liquidambar</taxon>
    </lineage>
</organism>
<dbReference type="Proteomes" id="UP001415857">
    <property type="component" value="Unassembled WGS sequence"/>
</dbReference>
<reference evidence="1 2" key="1">
    <citation type="journal article" date="2024" name="Plant J.">
        <title>Genome sequences and population genomics reveal climatic adaptation and genomic divergence between two closely related sweetgum species.</title>
        <authorList>
            <person name="Xu W.Q."/>
            <person name="Ren C.Q."/>
            <person name="Zhang X.Y."/>
            <person name="Comes H.P."/>
            <person name="Liu X.H."/>
            <person name="Li Y.G."/>
            <person name="Kettle C.J."/>
            <person name="Jalonen R."/>
            <person name="Gaisberger H."/>
            <person name="Ma Y.Z."/>
            <person name="Qiu Y.X."/>
        </authorList>
    </citation>
    <scope>NUCLEOTIDE SEQUENCE [LARGE SCALE GENOMIC DNA]</scope>
    <source>
        <strain evidence="1">Hangzhou</strain>
    </source>
</reference>
<gene>
    <name evidence="1" type="ORF">L1049_024974</name>
</gene>
<name>A0AAP0X585_LIQFO</name>
<dbReference type="EMBL" id="JBBPBK010000005">
    <property type="protein sequence ID" value="KAK9285773.1"/>
    <property type="molecule type" value="Genomic_DNA"/>
</dbReference>
<accession>A0AAP0X585</accession>
<dbReference type="AlphaFoldDB" id="A0AAP0X585"/>
<dbReference type="SUPFAM" id="SSF56808">
    <property type="entry name" value="Ribosomal protein L1"/>
    <property type="match status" value="1"/>
</dbReference>
<evidence type="ECO:0000313" key="2">
    <source>
        <dbReference type="Proteomes" id="UP001415857"/>
    </source>
</evidence>
<sequence>MDRDEIMENVAVAMGGVVGIVPKKWVGVRSFHLKFAQSLALPIYQALPDVRLKIEGVKEKEEEVVKEEAGKEVVKEETKRSGGEKDEKLVGWNVVRVITEVSVDDIISRDSKGLNQIIVTHLNLSQAVKLENVVDSL</sequence>
<comment type="caution">
    <text evidence="1">The sequence shown here is derived from an EMBL/GenBank/DDBJ whole genome shotgun (WGS) entry which is preliminary data.</text>
</comment>
<evidence type="ECO:0000313" key="1">
    <source>
        <dbReference type="EMBL" id="KAK9285773.1"/>
    </source>
</evidence>